<protein>
    <recommendedName>
        <fullName evidence="4">Glycosyl transferase</fullName>
    </recommendedName>
</protein>
<dbReference type="EMBL" id="BLLS01000039">
    <property type="protein sequence ID" value="GFH86380.1"/>
    <property type="molecule type" value="Genomic_DNA"/>
</dbReference>
<dbReference type="GO" id="GO:0016020">
    <property type="term" value="C:membrane"/>
    <property type="evidence" value="ECO:0007669"/>
    <property type="project" value="GOC"/>
</dbReference>
<dbReference type="RefSeq" id="WP_172503863.1">
    <property type="nucleotide sequence ID" value="NZ_BLLS01000039.1"/>
</dbReference>
<dbReference type="PANTHER" id="PTHR32385">
    <property type="entry name" value="MANNOSYL PHOSPHORYLINOSITOL CERAMIDE SYNTHASE"/>
    <property type="match status" value="1"/>
</dbReference>
<comment type="caution">
    <text evidence="2">The sequence shown here is derived from an EMBL/GenBank/DDBJ whole genome shotgun (WGS) entry which is preliminary data.</text>
</comment>
<dbReference type="InterPro" id="IPR007577">
    <property type="entry name" value="GlycoTrfase_DXD_sugar-bd_CS"/>
</dbReference>
<dbReference type="SUPFAM" id="SSF53448">
    <property type="entry name" value="Nucleotide-diphospho-sugar transferases"/>
    <property type="match status" value="1"/>
</dbReference>
<dbReference type="InterPro" id="IPR029044">
    <property type="entry name" value="Nucleotide-diphossugar_trans"/>
</dbReference>
<evidence type="ECO:0000256" key="1">
    <source>
        <dbReference type="ARBA" id="ARBA00022679"/>
    </source>
</evidence>
<evidence type="ECO:0000313" key="3">
    <source>
        <dbReference type="Proteomes" id="UP000491181"/>
    </source>
</evidence>
<dbReference type="PANTHER" id="PTHR32385:SF15">
    <property type="entry name" value="INOSITOL PHOSPHOCERAMIDE MANNOSYLTRANSFERASE 1"/>
    <property type="match status" value="1"/>
</dbReference>
<sequence length="228" mass="26945">MIPKVIHYCWFGGKEKPKEILNYIDSWRKYCPDYIIKEWNESNFDIHCCSYVEQAYQHKKWAFVSDVARLYALYHEGGIYLDTDVEIIKPLDCFLSNKGFLGFEGTQWIATNIIGAESNNRLMKQFLNAYFQRLFVKEDGCLDMTTNVEELTKLLKEEGLVLNGKEQGVGDFTIYPSDYFSPYDYIQGKIKKTDNTYTIHWFSQSWVKQNVVRKKLSQWYHRIVGVKM</sequence>
<dbReference type="Pfam" id="PF04488">
    <property type="entry name" value="Gly_transf_sug"/>
    <property type="match status" value="1"/>
</dbReference>
<accession>A0A7J0A2P4</accession>
<dbReference type="Proteomes" id="UP000491181">
    <property type="component" value="Unassembled WGS sequence"/>
</dbReference>
<evidence type="ECO:0000313" key="2">
    <source>
        <dbReference type="EMBL" id="GFH86380.1"/>
    </source>
</evidence>
<reference evidence="2 3" key="1">
    <citation type="journal article" date="2020" name="Microbiome">
        <title>Single-cell genomics of uncultured bacteria reveals dietary fiber responders in the mouse gut microbiota.</title>
        <authorList>
            <person name="Chijiiwa R."/>
            <person name="Hosokawa M."/>
            <person name="Kogawa M."/>
            <person name="Nishikawa Y."/>
            <person name="Ide K."/>
            <person name="Sakanashi C."/>
            <person name="Takahashi K."/>
            <person name="Takeyama H."/>
        </authorList>
    </citation>
    <scope>NUCLEOTIDE SEQUENCE [LARGE SCALE GENOMIC DNA]</scope>
    <source>
        <strain evidence="2">IMSAGC_001</strain>
    </source>
</reference>
<dbReference type="GO" id="GO:0000030">
    <property type="term" value="F:mannosyltransferase activity"/>
    <property type="evidence" value="ECO:0007669"/>
    <property type="project" value="TreeGrafter"/>
</dbReference>
<evidence type="ECO:0008006" key="4">
    <source>
        <dbReference type="Google" id="ProtNLM"/>
    </source>
</evidence>
<proteinExistence type="predicted"/>
<dbReference type="AlphaFoldDB" id="A0A7J0A2P4"/>
<dbReference type="InterPro" id="IPR051706">
    <property type="entry name" value="Glycosyltransferase_domain"/>
</dbReference>
<organism evidence="2 3">
    <name type="scientific">Bacteroides acidifaciens</name>
    <dbReference type="NCBI Taxonomy" id="85831"/>
    <lineage>
        <taxon>Bacteria</taxon>
        <taxon>Pseudomonadati</taxon>
        <taxon>Bacteroidota</taxon>
        <taxon>Bacteroidia</taxon>
        <taxon>Bacteroidales</taxon>
        <taxon>Bacteroidaceae</taxon>
        <taxon>Bacteroides</taxon>
    </lineage>
</organism>
<dbReference type="GO" id="GO:0051999">
    <property type="term" value="P:mannosyl-inositol phosphorylceramide biosynthetic process"/>
    <property type="evidence" value="ECO:0007669"/>
    <property type="project" value="TreeGrafter"/>
</dbReference>
<gene>
    <name evidence="2" type="ORF">IMSAGC001_01788</name>
</gene>
<dbReference type="Gene3D" id="3.90.550.20">
    <property type="match status" value="1"/>
</dbReference>
<keyword evidence="1" id="KW-0808">Transferase</keyword>
<name>A0A7J0A2P4_9BACE</name>